<keyword evidence="3 4" id="KW-0408">Iron</keyword>
<comment type="caution">
    <text evidence="7">The sequence shown here is derived from an EMBL/GenBank/DDBJ whole genome shotgun (WGS) entry which is preliminary data.</text>
</comment>
<dbReference type="GO" id="GO:0046872">
    <property type="term" value="F:metal ion binding"/>
    <property type="evidence" value="ECO:0007669"/>
    <property type="project" value="UniProtKB-KW"/>
</dbReference>
<protein>
    <submittedName>
        <fullName evidence="7">Cytochrome C</fullName>
    </submittedName>
</protein>
<reference evidence="7 8" key="1">
    <citation type="submission" date="2018-06" db="EMBL/GenBank/DDBJ databases">
        <title>Whole Genome Sequence of an efficient microsymbiont, Rhizobium tropici.</title>
        <authorList>
            <person name="Srinivasan R."/>
            <person name="Singh H.V."/>
            <person name="Srivastava R."/>
            <person name="Kumari B."/>
            <person name="Radhakrishna A."/>
        </authorList>
    </citation>
    <scope>NUCLEOTIDE SEQUENCE [LARGE SCALE GENOMIC DNA]</scope>
    <source>
        <strain evidence="7 8">IGFRI Rhizo-19</strain>
    </source>
</reference>
<organism evidence="7 8">
    <name type="scientific">Rhizobium tropici</name>
    <dbReference type="NCBI Taxonomy" id="398"/>
    <lineage>
        <taxon>Bacteria</taxon>
        <taxon>Pseudomonadati</taxon>
        <taxon>Pseudomonadota</taxon>
        <taxon>Alphaproteobacteria</taxon>
        <taxon>Hyphomicrobiales</taxon>
        <taxon>Rhizobiaceae</taxon>
        <taxon>Rhizobium/Agrobacterium group</taxon>
        <taxon>Rhizobium</taxon>
    </lineage>
</organism>
<evidence type="ECO:0000256" key="5">
    <source>
        <dbReference type="SAM" id="Phobius"/>
    </source>
</evidence>
<dbReference type="OrthoDB" id="9794982at2"/>
<name>A0A329Y1R8_RHITR</name>
<feature type="transmembrane region" description="Helical" evidence="5">
    <location>
        <begin position="12"/>
        <end position="32"/>
    </location>
</feature>
<dbReference type="GO" id="GO:0009055">
    <property type="term" value="F:electron transfer activity"/>
    <property type="evidence" value="ECO:0007669"/>
    <property type="project" value="InterPro"/>
</dbReference>
<dbReference type="AlphaFoldDB" id="A0A329Y1R8"/>
<accession>A0A329Y1R8</accession>
<dbReference type="InterPro" id="IPR036909">
    <property type="entry name" value="Cyt_c-like_dom_sf"/>
</dbReference>
<keyword evidence="5" id="KW-0812">Transmembrane</keyword>
<gene>
    <name evidence="7" type="ORF">DQ393_31240</name>
</gene>
<sequence>MFSTSAHYRYCGIWLCAAAIAVLCTVIGVNWAKTSQQRLQVARVLTGGGDPSRAPPIFRRYGCTGCHQIPGIAGADGQVGGALSGLQKRVYIAGVVNNTGDNLVHWIVSPQDFSPNSAMPKTGISQAEARDLAAYLYTH</sequence>
<dbReference type="EMBL" id="QMKK01000061">
    <property type="protein sequence ID" value="RAX37297.1"/>
    <property type="molecule type" value="Genomic_DNA"/>
</dbReference>
<dbReference type="PROSITE" id="PS51007">
    <property type="entry name" value="CYTC"/>
    <property type="match status" value="1"/>
</dbReference>
<evidence type="ECO:0000256" key="4">
    <source>
        <dbReference type="PROSITE-ProRule" id="PRU00433"/>
    </source>
</evidence>
<evidence type="ECO:0000256" key="1">
    <source>
        <dbReference type="ARBA" id="ARBA00022617"/>
    </source>
</evidence>
<evidence type="ECO:0000256" key="3">
    <source>
        <dbReference type="ARBA" id="ARBA00023004"/>
    </source>
</evidence>
<evidence type="ECO:0000313" key="8">
    <source>
        <dbReference type="Proteomes" id="UP000251205"/>
    </source>
</evidence>
<evidence type="ECO:0000259" key="6">
    <source>
        <dbReference type="PROSITE" id="PS51007"/>
    </source>
</evidence>
<dbReference type="InterPro" id="IPR009056">
    <property type="entry name" value="Cyt_c-like_dom"/>
</dbReference>
<dbReference type="GO" id="GO:0020037">
    <property type="term" value="F:heme binding"/>
    <property type="evidence" value="ECO:0007669"/>
    <property type="project" value="InterPro"/>
</dbReference>
<dbReference type="Gene3D" id="1.10.760.10">
    <property type="entry name" value="Cytochrome c-like domain"/>
    <property type="match status" value="1"/>
</dbReference>
<evidence type="ECO:0000313" key="7">
    <source>
        <dbReference type="EMBL" id="RAX37297.1"/>
    </source>
</evidence>
<dbReference type="Proteomes" id="UP000251205">
    <property type="component" value="Unassembled WGS sequence"/>
</dbReference>
<keyword evidence="5" id="KW-1133">Transmembrane helix</keyword>
<evidence type="ECO:0000256" key="2">
    <source>
        <dbReference type="ARBA" id="ARBA00022723"/>
    </source>
</evidence>
<keyword evidence="5" id="KW-0472">Membrane</keyword>
<dbReference type="Pfam" id="PF00034">
    <property type="entry name" value="Cytochrom_C"/>
    <property type="match status" value="1"/>
</dbReference>
<proteinExistence type="predicted"/>
<keyword evidence="2 4" id="KW-0479">Metal-binding</keyword>
<keyword evidence="1 4" id="KW-0349">Heme</keyword>
<feature type="domain" description="Cytochrome c" evidence="6">
    <location>
        <begin position="49"/>
        <end position="139"/>
    </location>
</feature>
<dbReference type="RefSeq" id="WP_112345561.1">
    <property type="nucleotide sequence ID" value="NZ_QMKK01000061.1"/>
</dbReference>
<dbReference type="SUPFAM" id="SSF46626">
    <property type="entry name" value="Cytochrome c"/>
    <property type="match status" value="1"/>
</dbReference>